<dbReference type="PANTHER" id="PTHR43591:SF31">
    <property type="entry name" value="LAEA-LIKE, PUTATIVE (AFU_ORTHOLOGUE AFUA_8G01930)-RELATED"/>
    <property type="match status" value="1"/>
</dbReference>
<keyword evidence="3" id="KW-1185">Reference proteome</keyword>
<accession>A0AAD9HEJ3</accession>
<organism evidence="2 3">
    <name type="scientific">Colletotrichum zoysiae</name>
    <dbReference type="NCBI Taxonomy" id="1216348"/>
    <lineage>
        <taxon>Eukaryota</taxon>
        <taxon>Fungi</taxon>
        <taxon>Dikarya</taxon>
        <taxon>Ascomycota</taxon>
        <taxon>Pezizomycotina</taxon>
        <taxon>Sordariomycetes</taxon>
        <taxon>Hypocreomycetidae</taxon>
        <taxon>Glomerellales</taxon>
        <taxon>Glomerellaceae</taxon>
        <taxon>Colletotrichum</taxon>
        <taxon>Colletotrichum graminicola species complex</taxon>
    </lineage>
</organism>
<dbReference type="CDD" id="cd02440">
    <property type="entry name" value="AdoMet_MTases"/>
    <property type="match status" value="1"/>
</dbReference>
<dbReference type="Gene3D" id="3.40.50.150">
    <property type="entry name" value="Vaccinia Virus protein VP39"/>
    <property type="match status" value="1"/>
</dbReference>
<evidence type="ECO:0000313" key="2">
    <source>
        <dbReference type="EMBL" id="KAK2026434.1"/>
    </source>
</evidence>
<evidence type="ECO:0000313" key="3">
    <source>
        <dbReference type="Proteomes" id="UP001232148"/>
    </source>
</evidence>
<evidence type="ECO:0000256" key="1">
    <source>
        <dbReference type="ARBA" id="ARBA00038158"/>
    </source>
</evidence>
<dbReference type="Pfam" id="PF13489">
    <property type="entry name" value="Methyltransf_23"/>
    <property type="match status" value="1"/>
</dbReference>
<gene>
    <name evidence="2" type="ORF">LX32DRAFT_641841</name>
</gene>
<proteinExistence type="inferred from homology"/>
<dbReference type="AlphaFoldDB" id="A0AAD9HEJ3"/>
<protein>
    <submittedName>
        <fullName evidence="2">S-adenosyl-L-methionine-dependent methyltransferase</fullName>
    </submittedName>
</protein>
<keyword evidence="2" id="KW-0489">Methyltransferase</keyword>
<dbReference type="Proteomes" id="UP001232148">
    <property type="component" value="Unassembled WGS sequence"/>
</dbReference>
<comment type="caution">
    <text evidence="2">The sequence shown here is derived from an EMBL/GenBank/DDBJ whole genome shotgun (WGS) entry which is preliminary data.</text>
</comment>
<dbReference type="PANTHER" id="PTHR43591">
    <property type="entry name" value="METHYLTRANSFERASE"/>
    <property type="match status" value="1"/>
</dbReference>
<comment type="similarity">
    <text evidence="1">Belongs to the methyltransferase superfamily. LaeA methyltransferase family.</text>
</comment>
<dbReference type="GO" id="GO:0008168">
    <property type="term" value="F:methyltransferase activity"/>
    <property type="evidence" value="ECO:0007669"/>
    <property type="project" value="UniProtKB-KW"/>
</dbReference>
<keyword evidence="2" id="KW-0808">Transferase</keyword>
<dbReference type="GO" id="GO:0032259">
    <property type="term" value="P:methylation"/>
    <property type="evidence" value="ECO:0007669"/>
    <property type="project" value="UniProtKB-KW"/>
</dbReference>
<dbReference type="InterPro" id="IPR029063">
    <property type="entry name" value="SAM-dependent_MTases_sf"/>
</dbReference>
<dbReference type="SUPFAM" id="SSF53335">
    <property type="entry name" value="S-adenosyl-L-methionine-dependent methyltransferases"/>
    <property type="match status" value="1"/>
</dbReference>
<dbReference type="EMBL" id="MU842914">
    <property type="protein sequence ID" value="KAK2026434.1"/>
    <property type="molecule type" value="Genomic_DNA"/>
</dbReference>
<sequence length="307" mass="34911">MSLRSSILEYRRENGRTYHGLSDGKYAFPNDEREQERLDIVNHLWMLTLDGALCLCPKNRPGSAVHVLDLGTGTSIWALDYADEHPQATVVGVDLSPIQPEYVAPNSAFEIDDVEKEWMWTEPFDFVFARNMNGSFADWEGVLEQAYDHLEPGGYLEIQDSIWPLACDDGTMKEDSALHKWSQLLTEACDRIGRPIDKTDTMPAKMAAVGFEDVRTERVRFPVSPWPKDGKLRELGIWNQEQLLSGLEAFALGPFTRVLDWSKEEVMILCASVRKEIKDLSIHAYWNGYVMYGRKPLEAGAEQYSVT</sequence>
<reference evidence="2" key="1">
    <citation type="submission" date="2021-06" db="EMBL/GenBank/DDBJ databases">
        <title>Comparative genomics, transcriptomics and evolutionary studies reveal genomic signatures of adaptation to plant cell wall in hemibiotrophic fungi.</title>
        <authorList>
            <consortium name="DOE Joint Genome Institute"/>
            <person name="Baroncelli R."/>
            <person name="Diaz J.F."/>
            <person name="Benocci T."/>
            <person name="Peng M."/>
            <person name="Battaglia E."/>
            <person name="Haridas S."/>
            <person name="Andreopoulos W."/>
            <person name="Labutti K."/>
            <person name="Pangilinan J."/>
            <person name="Floch G.L."/>
            <person name="Makela M.R."/>
            <person name="Henrissat B."/>
            <person name="Grigoriev I.V."/>
            <person name="Crouch J.A."/>
            <person name="De Vries R.P."/>
            <person name="Sukno S.A."/>
            <person name="Thon M.R."/>
        </authorList>
    </citation>
    <scope>NUCLEOTIDE SEQUENCE</scope>
    <source>
        <strain evidence="2">MAFF235873</strain>
    </source>
</reference>
<name>A0AAD9HEJ3_9PEZI</name>